<organism evidence="9 10">
    <name type="scientific">Punica granatum</name>
    <name type="common">Pomegranate</name>
    <dbReference type="NCBI Taxonomy" id="22663"/>
    <lineage>
        <taxon>Eukaryota</taxon>
        <taxon>Viridiplantae</taxon>
        <taxon>Streptophyta</taxon>
        <taxon>Embryophyta</taxon>
        <taxon>Tracheophyta</taxon>
        <taxon>Spermatophyta</taxon>
        <taxon>Magnoliopsida</taxon>
        <taxon>eudicotyledons</taxon>
        <taxon>Gunneridae</taxon>
        <taxon>Pentapetalae</taxon>
        <taxon>rosids</taxon>
        <taxon>malvids</taxon>
        <taxon>Myrtales</taxon>
        <taxon>Lythraceae</taxon>
        <taxon>Punica</taxon>
    </lineage>
</organism>
<dbReference type="InterPro" id="IPR002487">
    <property type="entry name" value="TF_Kbox"/>
</dbReference>
<feature type="domain" description="K-box" evidence="8">
    <location>
        <begin position="97"/>
        <end position="187"/>
    </location>
</feature>
<dbReference type="RefSeq" id="XP_031380211.1">
    <property type="nucleotide sequence ID" value="XM_031524351.1"/>
</dbReference>
<name>A0A6P8CFF3_PUNGR</name>
<gene>
    <name evidence="10" type="primary">LOC116195279</name>
</gene>
<feature type="compositionally biased region" description="Basic residues" evidence="6">
    <location>
        <begin position="54"/>
        <end position="63"/>
    </location>
</feature>
<keyword evidence="2" id="KW-0805">Transcription regulation</keyword>
<dbReference type="Proteomes" id="UP000515151">
    <property type="component" value="Chromosome 2"/>
</dbReference>
<dbReference type="GO" id="GO:0003700">
    <property type="term" value="F:DNA-binding transcription factor activity"/>
    <property type="evidence" value="ECO:0007669"/>
    <property type="project" value="InterPro"/>
</dbReference>
<evidence type="ECO:0000256" key="1">
    <source>
        <dbReference type="ARBA" id="ARBA00004123"/>
    </source>
</evidence>
<dbReference type="Pfam" id="PF00319">
    <property type="entry name" value="SRF-TF"/>
    <property type="match status" value="1"/>
</dbReference>
<keyword evidence="9" id="KW-1185">Reference proteome</keyword>
<dbReference type="PROSITE" id="PS50066">
    <property type="entry name" value="MADS_BOX_2"/>
    <property type="match status" value="1"/>
</dbReference>
<feature type="compositionally biased region" description="Low complexity" evidence="6">
    <location>
        <begin position="15"/>
        <end position="53"/>
    </location>
</feature>
<dbReference type="SMART" id="SM00432">
    <property type="entry name" value="MADS"/>
    <property type="match status" value="1"/>
</dbReference>
<dbReference type="Gene3D" id="3.40.1810.10">
    <property type="entry name" value="Transcription factor, MADS-box"/>
    <property type="match status" value="1"/>
</dbReference>
<evidence type="ECO:0000256" key="6">
    <source>
        <dbReference type="SAM" id="MobiDB-lite"/>
    </source>
</evidence>
<comment type="subcellular location">
    <subcellularLocation>
        <location evidence="1">Nucleus</location>
    </subcellularLocation>
</comment>
<dbReference type="InterPro" id="IPR050142">
    <property type="entry name" value="MADS-box/MEF2_TF"/>
</dbReference>
<evidence type="ECO:0000256" key="2">
    <source>
        <dbReference type="ARBA" id="ARBA00023015"/>
    </source>
</evidence>
<dbReference type="GO" id="GO:0046983">
    <property type="term" value="F:protein dimerization activity"/>
    <property type="evidence" value="ECO:0007669"/>
    <property type="project" value="InterPro"/>
</dbReference>
<protein>
    <submittedName>
        <fullName evidence="10">MADS-box protein FLOWERING LOCUS C-like isoform X2</fullName>
    </submittedName>
</protein>
<proteinExistence type="predicted"/>
<accession>A0A6P8CFF3</accession>
<evidence type="ECO:0000259" key="7">
    <source>
        <dbReference type="PROSITE" id="PS50066"/>
    </source>
</evidence>
<dbReference type="PRINTS" id="PR00404">
    <property type="entry name" value="MADSDOMAIN"/>
</dbReference>
<dbReference type="SUPFAM" id="SSF55455">
    <property type="entry name" value="SRF-like"/>
    <property type="match status" value="1"/>
</dbReference>
<dbReference type="AlphaFoldDB" id="A0A6P8CFF3"/>
<sequence>MAAMNLNHHPPTTPSSPDQDPYHQQQQQQQQLSLLGDPPADSPAGEPGSAAGAKGRRAGRGKVQLKRIEDKNSRQVTFSKRRNGLIKKGRELAVLCDVDVGLIIFSSRGRLYEYSSGDRQLEEGNIDKLSIEELIQLEQWLDDALRKTRARKTEIMLEAAKSFHKQEKQLRVENEALQMKIDAAALNEKCQEDQCHPTGASLELQFIPEADQRDSRATSPEKPMLIFL</sequence>
<reference evidence="9" key="1">
    <citation type="journal article" date="2020" name="Plant Biotechnol. J.">
        <title>The pomegranate (Punica granatum L.) draft genome dissects genetic divergence between soft- and hard-seeded cultivars.</title>
        <authorList>
            <person name="Luo X."/>
            <person name="Li H."/>
            <person name="Wu Z."/>
            <person name="Yao W."/>
            <person name="Zhao P."/>
            <person name="Cao D."/>
            <person name="Yu H."/>
            <person name="Li K."/>
            <person name="Poudel K."/>
            <person name="Zhao D."/>
            <person name="Zhang F."/>
            <person name="Xia X."/>
            <person name="Chen L."/>
            <person name="Wang Q."/>
            <person name="Jing D."/>
            <person name="Cao S."/>
        </authorList>
    </citation>
    <scope>NUCLEOTIDE SEQUENCE [LARGE SCALE GENOMIC DNA]</scope>
    <source>
        <strain evidence="9">cv. Tunisia</strain>
    </source>
</reference>
<dbReference type="GeneID" id="116195279"/>
<evidence type="ECO:0000256" key="5">
    <source>
        <dbReference type="ARBA" id="ARBA00023242"/>
    </source>
</evidence>
<feature type="domain" description="MADS-box" evidence="7">
    <location>
        <begin position="58"/>
        <end position="118"/>
    </location>
</feature>
<dbReference type="InterPro" id="IPR002100">
    <property type="entry name" value="TF_MADSbox"/>
</dbReference>
<dbReference type="PROSITE" id="PS51297">
    <property type="entry name" value="K_BOX"/>
    <property type="match status" value="1"/>
</dbReference>
<dbReference type="GO" id="GO:0000977">
    <property type="term" value="F:RNA polymerase II transcription regulatory region sequence-specific DNA binding"/>
    <property type="evidence" value="ECO:0007669"/>
    <property type="project" value="InterPro"/>
</dbReference>
<dbReference type="InterPro" id="IPR036879">
    <property type="entry name" value="TF_MADSbox_sf"/>
</dbReference>
<dbReference type="PANTHER" id="PTHR48019">
    <property type="entry name" value="SERUM RESPONSE FACTOR HOMOLOG"/>
    <property type="match status" value="1"/>
</dbReference>
<keyword evidence="3" id="KW-0238">DNA-binding</keyword>
<reference evidence="10" key="2">
    <citation type="submission" date="2025-08" db="UniProtKB">
        <authorList>
            <consortium name="RefSeq"/>
        </authorList>
    </citation>
    <scope>IDENTIFICATION</scope>
    <source>
        <tissue evidence="10">Leaf</tissue>
    </source>
</reference>
<feature type="region of interest" description="Disordered" evidence="6">
    <location>
        <begin position="1"/>
        <end position="63"/>
    </location>
</feature>
<evidence type="ECO:0000313" key="10">
    <source>
        <dbReference type="RefSeq" id="XP_031380211.1"/>
    </source>
</evidence>
<evidence type="ECO:0000256" key="4">
    <source>
        <dbReference type="ARBA" id="ARBA00023163"/>
    </source>
</evidence>
<dbReference type="CDD" id="cd00265">
    <property type="entry name" value="MADS_MEF2_like"/>
    <property type="match status" value="1"/>
</dbReference>
<keyword evidence="4" id="KW-0804">Transcription</keyword>
<dbReference type="GO" id="GO:0005634">
    <property type="term" value="C:nucleus"/>
    <property type="evidence" value="ECO:0007669"/>
    <property type="project" value="UniProtKB-SubCell"/>
</dbReference>
<dbReference type="Pfam" id="PF01486">
    <property type="entry name" value="K-box"/>
    <property type="match status" value="1"/>
</dbReference>
<evidence type="ECO:0000259" key="8">
    <source>
        <dbReference type="PROSITE" id="PS51297"/>
    </source>
</evidence>
<evidence type="ECO:0000313" key="9">
    <source>
        <dbReference type="Proteomes" id="UP000515151"/>
    </source>
</evidence>
<dbReference type="InterPro" id="IPR033896">
    <property type="entry name" value="MEF2-like_N"/>
</dbReference>
<keyword evidence="5" id="KW-0539">Nucleus</keyword>
<dbReference type="GO" id="GO:0045944">
    <property type="term" value="P:positive regulation of transcription by RNA polymerase II"/>
    <property type="evidence" value="ECO:0007669"/>
    <property type="project" value="InterPro"/>
</dbReference>
<evidence type="ECO:0000256" key="3">
    <source>
        <dbReference type="ARBA" id="ARBA00023125"/>
    </source>
</evidence>